<evidence type="ECO:0000313" key="6">
    <source>
        <dbReference type="Proteomes" id="UP001085076"/>
    </source>
</evidence>
<feature type="domain" description="Transcription factor CBF/NF-Y/archaeal histone" evidence="4">
    <location>
        <begin position="83"/>
        <end position="143"/>
    </location>
</feature>
<feature type="compositionally biased region" description="Low complexity" evidence="3">
    <location>
        <begin position="66"/>
        <end position="75"/>
    </location>
</feature>
<name>A0A9D5H5E6_9LILI</name>
<evidence type="ECO:0000256" key="1">
    <source>
        <dbReference type="ARBA" id="ARBA00004123"/>
    </source>
</evidence>
<dbReference type="Pfam" id="PF00808">
    <property type="entry name" value="CBFD_NFYB_HMF"/>
    <property type="match status" value="1"/>
</dbReference>
<dbReference type="GO" id="GO:0046982">
    <property type="term" value="F:protein heterodimerization activity"/>
    <property type="evidence" value="ECO:0007669"/>
    <property type="project" value="InterPro"/>
</dbReference>
<comment type="caution">
    <text evidence="5">The sequence shown here is derived from an EMBL/GenBank/DDBJ whole genome shotgun (WGS) entry which is preliminary data.</text>
</comment>
<dbReference type="EMBL" id="JAGGNH010000009">
    <property type="protein sequence ID" value="KAJ0963780.1"/>
    <property type="molecule type" value="Genomic_DNA"/>
</dbReference>
<accession>A0A9D5H5E6</accession>
<keyword evidence="2" id="KW-0539">Nucleus</keyword>
<dbReference type="PANTHER" id="PTHR10252:SF93">
    <property type="entry name" value="DNA POLYMERASE II SUBUNIT B3-1"/>
    <property type="match status" value="1"/>
</dbReference>
<organism evidence="5 6">
    <name type="scientific">Dioscorea zingiberensis</name>
    <dbReference type="NCBI Taxonomy" id="325984"/>
    <lineage>
        <taxon>Eukaryota</taxon>
        <taxon>Viridiplantae</taxon>
        <taxon>Streptophyta</taxon>
        <taxon>Embryophyta</taxon>
        <taxon>Tracheophyta</taxon>
        <taxon>Spermatophyta</taxon>
        <taxon>Magnoliopsida</taxon>
        <taxon>Liliopsida</taxon>
        <taxon>Dioscoreales</taxon>
        <taxon>Dioscoreaceae</taxon>
        <taxon>Dioscorea</taxon>
    </lineage>
</organism>
<evidence type="ECO:0000256" key="3">
    <source>
        <dbReference type="SAM" id="MobiDB-lite"/>
    </source>
</evidence>
<comment type="subcellular location">
    <subcellularLocation>
        <location evidence="1">Nucleus</location>
    </subcellularLocation>
</comment>
<dbReference type="GO" id="GO:0006355">
    <property type="term" value="P:regulation of DNA-templated transcription"/>
    <property type="evidence" value="ECO:0007669"/>
    <property type="project" value="TreeGrafter"/>
</dbReference>
<dbReference type="GO" id="GO:0000976">
    <property type="term" value="F:transcription cis-regulatory region binding"/>
    <property type="evidence" value="ECO:0007669"/>
    <property type="project" value="TreeGrafter"/>
</dbReference>
<keyword evidence="6" id="KW-1185">Reference proteome</keyword>
<feature type="region of interest" description="Disordered" evidence="3">
    <location>
        <begin position="1"/>
        <end position="75"/>
    </location>
</feature>
<dbReference type="InterPro" id="IPR003958">
    <property type="entry name" value="CBFA_NFYB_domain"/>
</dbReference>
<evidence type="ECO:0000256" key="2">
    <source>
        <dbReference type="ARBA" id="ARBA00023242"/>
    </source>
</evidence>
<reference evidence="5" key="2">
    <citation type="journal article" date="2022" name="Hortic Res">
        <title>The genome of Dioscorea zingiberensis sheds light on the biosynthesis, origin and evolution of the medicinally important diosgenin saponins.</title>
        <authorList>
            <person name="Li Y."/>
            <person name="Tan C."/>
            <person name="Li Z."/>
            <person name="Guo J."/>
            <person name="Li S."/>
            <person name="Chen X."/>
            <person name="Wang C."/>
            <person name="Dai X."/>
            <person name="Yang H."/>
            <person name="Song W."/>
            <person name="Hou L."/>
            <person name="Xu J."/>
            <person name="Tong Z."/>
            <person name="Xu A."/>
            <person name="Yuan X."/>
            <person name="Wang W."/>
            <person name="Yang Q."/>
            <person name="Chen L."/>
            <person name="Sun Z."/>
            <person name="Wang K."/>
            <person name="Pan B."/>
            <person name="Chen J."/>
            <person name="Bao Y."/>
            <person name="Liu F."/>
            <person name="Qi X."/>
            <person name="Gang D.R."/>
            <person name="Wen J."/>
            <person name="Li J."/>
        </authorList>
    </citation>
    <scope>NUCLEOTIDE SEQUENCE</scope>
    <source>
        <strain evidence="5">Dzin_1.0</strain>
    </source>
</reference>
<gene>
    <name evidence="5" type="ORF">J5N97_028902</name>
</gene>
<feature type="compositionally biased region" description="Basic residues" evidence="3">
    <location>
        <begin position="9"/>
        <end position="18"/>
    </location>
</feature>
<dbReference type="AlphaFoldDB" id="A0A9D5H5E6"/>
<sequence length="177" mass="19913">MKSSSINKKISKTTKKKSNSAADNKRAAREKEKRAKMNKEAKKTEKRPKENKKEKKIAVEKRKGASCSSSSSSTSWGAVATCSFPMSRVWRLVRGEGSHGPAIDTRTTHDAVFLINKAAEMFLEQLTQDAYANAKRNKSITYKNLSSTVYKKKKYEFLSDFVPEKVRVEDALKAKAE</sequence>
<dbReference type="Proteomes" id="UP001085076">
    <property type="component" value="Miscellaneous, Linkage group lg09"/>
</dbReference>
<dbReference type="OrthoDB" id="636685at2759"/>
<evidence type="ECO:0000313" key="5">
    <source>
        <dbReference type="EMBL" id="KAJ0963780.1"/>
    </source>
</evidence>
<proteinExistence type="predicted"/>
<dbReference type="GO" id="GO:0005634">
    <property type="term" value="C:nucleus"/>
    <property type="evidence" value="ECO:0007669"/>
    <property type="project" value="UniProtKB-SubCell"/>
</dbReference>
<dbReference type="Gene3D" id="1.10.20.10">
    <property type="entry name" value="Histone, subunit A"/>
    <property type="match status" value="1"/>
</dbReference>
<dbReference type="InterPro" id="IPR050568">
    <property type="entry name" value="Transcr_DNA_Rep_Reg"/>
</dbReference>
<reference evidence="5" key="1">
    <citation type="submission" date="2021-03" db="EMBL/GenBank/DDBJ databases">
        <authorList>
            <person name="Li Z."/>
            <person name="Yang C."/>
        </authorList>
    </citation>
    <scope>NUCLEOTIDE SEQUENCE</scope>
    <source>
        <strain evidence="5">Dzin_1.0</strain>
        <tissue evidence="5">Leaf</tissue>
    </source>
</reference>
<dbReference type="PANTHER" id="PTHR10252">
    <property type="entry name" value="HISTONE-LIKE TRANSCRIPTION FACTOR CCAAT-RELATED"/>
    <property type="match status" value="1"/>
</dbReference>
<dbReference type="InterPro" id="IPR009072">
    <property type="entry name" value="Histone-fold"/>
</dbReference>
<protein>
    <recommendedName>
        <fullName evidence="4">Transcription factor CBF/NF-Y/archaeal histone domain-containing protein</fullName>
    </recommendedName>
</protein>
<feature type="compositionally biased region" description="Basic and acidic residues" evidence="3">
    <location>
        <begin position="23"/>
        <end position="63"/>
    </location>
</feature>
<evidence type="ECO:0000259" key="4">
    <source>
        <dbReference type="Pfam" id="PF00808"/>
    </source>
</evidence>
<dbReference type="SUPFAM" id="SSF47113">
    <property type="entry name" value="Histone-fold"/>
    <property type="match status" value="1"/>
</dbReference>